<evidence type="ECO:0000256" key="1">
    <source>
        <dbReference type="SAM" id="MobiDB-lite"/>
    </source>
</evidence>
<name>A0A1I7HL30_9GAMM</name>
<dbReference type="AlphaFoldDB" id="A0A1I7HL30"/>
<organism evidence="2 3">
    <name type="scientific">Xenorhabdus koppenhoeferi</name>
    <dbReference type="NCBI Taxonomy" id="351659"/>
    <lineage>
        <taxon>Bacteria</taxon>
        <taxon>Pseudomonadati</taxon>
        <taxon>Pseudomonadota</taxon>
        <taxon>Gammaproteobacteria</taxon>
        <taxon>Enterobacterales</taxon>
        <taxon>Morganellaceae</taxon>
        <taxon>Xenorhabdus</taxon>
    </lineage>
</organism>
<evidence type="ECO:0000313" key="2">
    <source>
        <dbReference type="EMBL" id="SFU61259.1"/>
    </source>
</evidence>
<dbReference type="EMBL" id="FPBJ01000015">
    <property type="protein sequence ID" value="SFU61259.1"/>
    <property type="molecule type" value="Genomic_DNA"/>
</dbReference>
<dbReference type="Proteomes" id="UP000242496">
    <property type="component" value="Unassembled WGS sequence"/>
</dbReference>
<feature type="compositionally biased region" description="Polar residues" evidence="1">
    <location>
        <begin position="1"/>
        <end position="16"/>
    </location>
</feature>
<accession>A0A1I7HL30</accession>
<protein>
    <submittedName>
        <fullName evidence="2">Phage Tail Collar Domain</fullName>
    </submittedName>
</protein>
<keyword evidence="3" id="KW-1185">Reference proteome</keyword>
<feature type="region of interest" description="Disordered" evidence="1">
    <location>
        <begin position="1"/>
        <end position="25"/>
    </location>
</feature>
<dbReference type="STRING" id="351659.SAMN05421784_11512"/>
<reference evidence="3" key="1">
    <citation type="submission" date="2016-10" db="EMBL/GenBank/DDBJ databases">
        <authorList>
            <person name="Varghese N."/>
            <person name="Submissions S."/>
        </authorList>
    </citation>
    <scope>NUCLEOTIDE SEQUENCE [LARGE SCALE GENOMIC DNA]</scope>
    <source>
        <strain evidence="3">DSM 18168</strain>
    </source>
</reference>
<proteinExistence type="predicted"/>
<dbReference type="SUPFAM" id="SSF88874">
    <property type="entry name" value="Receptor-binding domain of short tail fibre protein gp12"/>
    <property type="match status" value="1"/>
</dbReference>
<dbReference type="RefSeq" id="WP_092550579.1">
    <property type="nucleotide sequence ID" value="NZ_CAWRBG010000032.1"/>
</dbReference>
<evidence type="ECO:0000313" key="3">
    <source>
        <dbReference type="Proteomes" id="UP000242496"/>
    </source>
</evidence>
<sequence length="311" mass="33538">MKDINHSTTTQNQHTLPNKKGVGPETVKLKDKFKEGSIPLQTDFNQLIDIADVGRKACGQSPQQDGPGTGLKLGDDGKLNLKIGSIENKGFSPLTLENDILSVKLGSGLINKTNEICVSQGNGITVDSNGVSIDPNTVLPTGIIVMFSGSNIPTGWALCDGKNGTPDLIDRFIMGGTTQNIHGQSLNTFSGSENDKKFTFISENQTVHISGRTEGHALTAEQNGPHKHEQGEILNLEAMCHNGSTDDISNRDWVNGGSSGRDSTITRYRPYTFESGEGKEHSHNISLTSGQHSHNNNVTVPYYILAFIIKL</sequence>
<gene>
    <name evidence="2" type="ORF">SAMN05421784_11512</name>
</gene>
<dbReference type="CDD" id="cd22641">
    <property type="entry name" value="C24-like"/>
    <property type="match status" value="1"/>
</dbReference>